<comment type="subcellular location">
    <subcellularLocation>
        <location evidence="1">Cell membrane</location>
        <topology evidence="1">Multi-pass membrane protein</topology>
    </subcellularLocation>
</comment>
<evidence type="ECO:0000256" key="6">
    <source>
        <dbReference type="ARBA" id="ARBA00023136"/>
    </source>
</evidence>
<feature type="domain" description="Mechanosensitive ion channel inner membrane" evidence="11">
    <location>
        <begin position="504"/>
        <end position="830"/>
    </location>
</feature>
<dbReference type="InterPro" id="IPR006685">
    <property type="entry name" value="MscS_channel_2nd"/>
</dbReference>
<evidence type="ECO:0000313" key="13">
    <source>
        <dbReference type="EMBL" id="TWT85788.1"/>
    </source>
</evidence>
<evidence type="ECO:0000256" key="4">
    <source>
        <dbReference type="ARBA" id="ARBA00022692"/>
    </source>
</evidence>
<dbReference type="Gene3D" id="3.30.70.100">
    <property type="match status" value="1"/>
</dbReference>
<sequence precursor="true">MSRILCLILACCVVAASPLASCAQAPAEAPVSPAGLDPNEIAQQLAELRQMATDAPAEQLGDDERKQVLELCDKTAGQLTKVKQLKENTARLQREVEMATSGAAPPPTEQGGPRRLQGLAIADLLAAKASADQEVSQSKERLDAVKSEIESRAARRLRLPDAMIETRTKLTKTEEALRADFSADSPLLAQAKRLNLLATIASLRQEMQLLEQENRTYEVTARWKAAQQEAAAQSLKKAEEWLAAVSAQLAMQQQADADRKTQEAQLAVVTAHPAVKAQAQLNAELAEQNSELVQKQARLKAQLDRTNDQSQLAQTNLENVMHQAEELQDSPTIGSVLRSEQDQLPDLTKIRERQRKRAARMSEMRVQKYGWKSARTKPIDVKLAAAVKEYEEQTGETISPEIEQELRALLESRDETLGDLVTNTESYLTDLGKLNAAEALIVKNTRALSDFIAEKVFWVPSAERLSYRDFAYTRDFWTNPSARLADLRTLGQFLLDDAKARPELWLLASMVTLLLLTWRRKAKNILYEQGELAARPAATTFRPTVEALLATVFLAAPTPLMIGFIGYRLSSSTTMLIFATGGALTLFAVQYAVLDLLRHACRRGGLGPAHFAWDNRGMVSLRRAARPMQLVALPLLAIAVGVEITRDAEAIQSIGRLSLILSLLVMGVVGMMFFRPRGPLVSVLTAAGEKLWVARLVRLLGPLTVAATLGLALASGLGMHYTALQLTRRVLFSAGVVFGCLAVRAMLMRWLLVAYRRVAMQRAREKRKALLEAQENAPTENAAIEVEPEVSLSDINQQARSLVGVGVGASIVGLLLMAWGDVLPALNALTDPDTFGLWASGIPDDNGAYPWVTLGSVILSIGVFCLTWFAGRNVPGLLEIALFQKLPLDAGARYAATSVSRYVIVVIGVVIGMRFLGIGWQSVQWLVAAMTVGLGFGLQEIFANFVSGIILLFERPVRPGDVVTIGNVSGVVTRIRIRATTVQDWDNKELIVPNRDFITGNLINWTLSSRMLRHVLKVGVAYGSDTRLATELLYKVARENANVAETPEPFVLFDSFGDSTLNFELRVFTQDLSNMMPMRNELMLAVDDEFRKHGVEIAFPQRDLHIRSMPSELAKLGAAGDKNAEDRMLEEARSDASFGYSRDN</sequence>
<feature type="transmembrane region" description="Helical" evidence="8">
    <location>
        <begin position="624"/>
        <end position="642"/>
    </location>
</feature>
<dbReference type="GO" id="GO:0005886">
    <property type="term" value="C:plasma membrane"/>
    <property type="evidence" value="ECO:0007669"/>
    <property type="project" value="UniProtKB-SubCell"/>
</dbReference>
<keyword evidence="9" id="KW-0732">Signal</keyword>
<accession>A0A5C5ZF32</accession>
<feature type="transmembrane region" description="Helical" evidence="8">
    <location>
        <begin position="902"/>
        <end position="920"/>
    </location>
</feature>
<organism evidence="13 14">
    <name type="scientific">Posidoniimonas polymericola</name>
    <dbReference type="NCBI Taxonomy" id="2528002"/>
    <lineage>
        <taxon>Bacteria</taxon>
        <taxon>Pseudomonadati</taxon>
        <taxon>Planctomycetota</taxon>
        <taxon>Planctomycetia</taxon>
        <taxon>Pirellulales</taxon>
        <taxon>Lacipirellulaceae</taxon>
        <taxon>Posidoniimonas</taxon>
    </lineage>
</organism>
<dbReference type="AlphaFoldDB" id="A0A5C5ZF32"/>
<dbReference type="Pfam" id="PF00924">
    <property type="entry name" value="MS_channel_2nd"/>
    <property type="match status" value="1"/>
</dbReference>
<dbReference type="Pfam" id="PF21082">
    <property type="entry name" value="MS_channel_3rd"/>
    <property type="match status" value="1"/>
</dbReference>
<evidence type="ECO:0000256" key="1">
    <source>
        <dbReference type="ARBA" id="ARBA00004651"/>
    </source>
</evidence>
<dbReference type="EMBL" id="SJPO01000001">
    <property type="protein sequence ID" value="TWT85788.1"/>
    <property type="molecule type" value="Genomic_DNA"/>
</dbReference>
<feature type="transmembrane region" description="Helical" evidence="8">
    <location>
        <begin position="654"/>
        <end position="675"/>
    </location>
</feature>
<dbReference type="InterPro" id="IPR011066">
    <property type="entry name" value="MscS_channel_C_sf"/>
</dbReference>
<feature type="domain" description="Mechanosensitive ion channel MscS C-terminal" evidence="12">
    <location>
        <begin position="1015"/>
        <end position="1097"/>
    </location>
</feature>
<evidence type="ECO:0000313" key="14">
    <source>
        <dbReference type="Proteomes" id="UP000318478"/>
    </source>
</evidence>
<keyword evidence="6 8" id="KW-0472">Membrane</keyword>
<feature type="transmembrane region" description="Helical" evidence="8">
    <location>
        <begin position="926"/>
        <end position="953"/>
    </location>
</feature>
<keyword evidence="3" id="KW-1003">Cell membrane</keyword>
<feature type="transmembrane region" description="Helical" evidence="8">
    <location>
        <begin position="502"/>
        <end position="518"/>
    </location>
</feature>
<keyword evidence="4 8" id="KW-0812">Transmembrane</keyword>
<feature type="transmembrane region" description="Helical" evidence="8">
    <location>
        <begin position="848"/>
        <end position="870"/>
    </location>
</feature>
<evidence type="ECO:0000256" key="9">
    <source>
        <dbReference type="SAM" id="SignalP"/>
    </source>
</evidence>
<comment type="caution">
    <text evidence="13">The sequence shown here is derived from an EMBL/GenBank/DDBJ whole genome shotgun (WGS) entry which is preliminary data.</text>
</comment>
<feature type="transmembrane region" description="Helical" evidence="8">
    <location>
        <begin position="802"/>
        <end position="820"/>
    </location>
</feature>
<feature type="signal peptide" evidence="9">
    <location>
        <begin position="1"/>
        <end position="22"/>
    </location>
</feature>
<proteinExistence type="inferred from homology"/>
<dbReference type="Gene3D" id="2.30.30.60">
    <property type="match status" value="1"/>
</dbReference>
<dbReference type="PANTHER" id="PTHR30347:SF1">
    <property type="entry name" value="MECHANOSENSITIVE CHANNEL MSCK"/>
    <property type="match status" value="1"/>
</dbReference>
<protein>
    <submittedName>
        <fullName evidence="13">Miniconductance mechanosensitive channel MscM</fullName>
    </submittedName>
</protein>
<dbReference type="PANTHER" id="PTHR30347">
    <property type="entry name" value="POTASSIUM CHANNEL RELATED"/>
    <property type="match status" value="1"/>
</dbReference>
<dbReference type="InterPro" id="IPR010920">
    <property type="entry name" value="LSM_dom_sf"/>
</dbReference>
<evidence type="ECO:0000259" key="10">
    <source>
        <dbReference type="Pfam" id="PF00924"/>
    </source>
</evidence>
<feature type="chain" id="PRO_5022892870" evidence="9">
    <location>
        <begin position="23"/>
        <end position="1144"/>
    </location>
</feature>
<evidence type="ECO:0000256" key="3">
    <source>
        <dbReference type="ARBA" id="ARBA00022475"/>
    </source>
</evidence>
<feature type="transmembrane region" description="Helical" evidence="8">
    <location>
        <begin position="547"/>
        <end position="569"/>
    </location>
</feature>
<feature type="transmembrane region" description="Helical" evidence="8">
    <location>
        <begin position="575"/>
        <end position="594"/>
    </location>
</feature>
<evidence type="ECO:0000259" key="12">
    <source>
        <dbReference type="Pfam" id="PF21082"/>
    </source>
</evidence>
<dbReference type="Proteomes" id="UP000318478">
    <property type="component" value="Unassembled WGS sequence"/>
</dbReference>
<gene>
    <name evidence="13" type="primary">mscM</name>
    <name evidence="13" type="ORF">Pla123a_05950</name>
</gene>
<dbReference type="GO" id="GO:0008381">
    <property type="term" value="F:mechanosensitive monoatomic ion channel activity"/>
    <property type="evidence" value="ECO:0007669"/>
    <property type="project" value="UniProtKB-ARBA"/>
</dbReference>
<feature type="domain" description="Mechanosensitive ion channel MscS" evidence="10">
    <location>
        <begin position="941"/>
        <end position="1006"/>
    </location>
</feature>
<keyword evidence="5 8" id="KW-1133">Transmembrane helix</keyword>
<dbReference type="Gene3D" id="1.10.287.1260">
    <property type="match status" value="1"/>
</dbReference>
<feature type="transmembrane region" description="Helical" evidence="8">
    <location>
        <begin position="696"/>
        <end position="718"/>
    </location>
</feature>
<name>A0A5C5ZF32_9BACT</name>
<dbReference type="InterPro" id="IPR011014">
    <property type="entry name" value="MscS_channel_TM-2"/>
</dbReference>
<evidence type="ECO:0000259" key="11">
    <source>
        <dbReference type="Pfam" id="PF12794"/>
    </source>
</evidence>
<feature type="transmembrane region" description="Helical" evidence="8">
    <location>
        <begin position="730"/>
        <end position="752"/>
    </location>
</feature>
<comment type="similarity">
    <text evidence="2">Belongs to the MscS (TC 1.A.23) family.</text>
</comment>
<dbReference type="InterPro" id="IPR023408">
    <property type="entry name" value="MscS_beta-dom_sf"/>
</dbReference>
<evidence type="ECO:0000256" key="7">
    <source>
        <dbReference type="SAM" id="Coils"/>
    </source>
</evidence>
<keyword evidence="14" id="KW-1185">Reference proteome</keyword>
<feature type="coiled-coil region" evidence="7">
    <location>
        <begin position="193"/>
        <end position="220"/>
    </location>
</feature>
<dbReference type="InterPro" id="IPR049278">
    <property type="entry name" value="MS_channel_C"/>
</dbReference>
<evidence type="ECO:0000256" key="5">
    <source>
        <dbReference type="ARBA" id="ARBA00022989"/>
    </source>
</evidence>
<feature type="coiled-coil region" evidence="7">
    <location>
        <begin position="276"/>
        <end position="330"/>
    </location>
</feature>
<dbReference type="SUPFAM" id="SSF50182">
    <property type="entry name" value="Sm-like ribonucleoproteins"/>
    <property type="match status" value="1"/>
</dbReference>
<dbReference type="InterPro" id="IPR052702">
    <property type="entry name" value="MscS-like_channel"/>
</dbReference>
<dbReference type="RefSeq" id="WP_197527613.1">
    <property type="nucleotide sequence ID" value="NZ_SJPO01000001.1"/>
</dbReference>
<keyword evidence="7" id="KW-0175">Coiled coil</keyword>
<evidence type="ECO:0000256" key="2">
    <source>
        <dbReference type="ARBA" id="ARBA00008017"/>
    </source>
</evidence>
<reference evidence="13 14" key="1">
    <citation type="submission" date="2019-02" db="EMBL/GenBank/DDBJ databases">
        <title>Deep-cultivation of Planctomycetes and their phenomic and genomic characterization uncovers novel biology.</title>
        <authorList>
            <person name="Wiegand S."/>
            <person name="Jogler M."/>
            <person name="Boedeker C."/>
            <person name="Pinto D."/>
            <person name="Vollmers J."/>
            <person name="Rivas-Marin E."/>
            <person name="Kohn T."/>
            <person name="Peeters S.H."/>
            <person name="Heuer A."/>
            <person name="Rast P."/>
            <person name="Oberbeckmann S."/>
            <person name="Bunk B."/>
            <person name="Jeske O."/>
            <person name="Meyerdierks A."/>
            <person name="Storesund J.E."/>
            <person name="Kallscheuer N."/>
            <person name="Luecker S."/>
            <person name="Lage O.M."/>
            <person name="Pohl T."/>
            <person name="Merkel B.J."/>
            <person name="Hornburger P."/>
            <person name="Mueller R.-W."/>
            <person name="Bruemmer F."/>
            <person name="Labrenz M."/>
            <person name="Spormann A.M."/>
            <person name="Op Den Camp H."/>
            <person name="Overmann J."/>
            <person name="Amann R."/>
            <person name="Jetten M.S.M."/>
            <person name="Mascher T."/>
            <person name="Medema M.H."/>
            <person name="Devos D.P."/>
            <person name="Kaster A.-K."/>
            <person name="Ovreas L."/>
            <person name="Rohde M."/>
            <person name="Galperin M.Y."/>
            <person name="Jogler C."/>
        </authorList>
    </citation>
    <scope>NUCLEOTIDE SEQUENCE [LARGE SCALE GENOMIC DNA]</scope>
    <source>
        <strain evidence="13 14">Pla123a</strain>
    </source>
</reference>
<dbReference type="Pfam" id="PF12794">
    <property type="entry name" value="MscS_TM"/>
    <property type="match status" value="1"/>
</dbReference>
<dbReference type="InterPro" id="IPR025692">
    <property type="entry name" value="MscS_IM_dom1"/>
</dbReference>
<dbReference type="SUPFAM" id="SSF82689">
    <property type="entry name" value="Mechanosensitive channel protein MscS (YggB), C-terminal domain"/>
    <property type="match status" value="1"/>
</dbReference>
<dbReference type="SUPFAM" id="SSF82861">
    <property type="entry name" value="Mechanosensitive channel protein MscS (YggB), transmembrane region"/>
    <property type="match status" value="1"/>
</dbReference>
<evidence type="ECO:0000256" key="8">
    <source>
        <dbReference type="SAM" id="Phobius"/>
    </source>
</evidence>